<proteinExistence type="predicted"/>
<feature type="repeat" description="ANK" evidence="12">
    <location>
        <begin position="59"/>
        <end position="91"/>
    </location>
</feature>
<evidence type="ECO:0000256" key="6">
    <source>
        <dbReference type="ARBA" id="ARBA00022656"/>
    </source>
</evidence>
<dbReference type="InterPro" id="IPR036770">
    <property type="entry name" value="Ankyrin_rpt-contain_sf"/>
</dbReference>
<dbReference type="Gene3D" id="1.25.40.20">
    <property type="entry name" value="Ankyrin repeat-containing domain"/>
    <property type="match status" value="2"/>
</dbReference>
<dbReference type="GO" id="GO:0044218">
    <property type="term" value="C:other organism cell membrane"/>
    <property type="evidence" value="ECO:0007669"/>
    <property type="project" value="UniProtKB-KW"/>
</dbReference>
<dbReference type="Pfam" id="PF00023">
    <property type="entry name" value="Ank"/>
    <property type="match status" value="1"/>
</dbReference>
<keyword evidence="4" id="KW-0964">Secreted</keyword>
<evidence type="ECO:0000259" key="13">
    <source>
        <dbReference type="PROSITE" id="PS50802"/>
    </source>
</evidence>
<accession>A0AAV6TN97</accession>
<organism evidence="14 15">
    <name type="scientific">Oedothorax gibbosus</name>
    <dbReference type="NCBI Taxonomy" id="931172"/>
    <lineage>
        <taxon>Eukaryota</taxon>
        <taxon>Metazoa</taxon>
        <taxon>Ecdysozoa</taxon>
        <taxon>Arthropoda</taxon>
        <taxon>Chelicerata</taxon>
        <taxon>Arachnida</taxon>
        <taxon>Araneae</taxon>
        <taxon>Araneomorphae</taxon>
        <taxon>Entelegynae</taxon>
        <taxon>Araneoidea</taxon>
        <taxon>Linyphiidae</taxon>
        <taxon>Erigoninae</taxon>
        <taxon>Oedothorax</taxon>
    </lineage>
</organism>
<dbReference type="PRINTS" id="PR01415">
    <property type="entry name" value="ANKYRIN"/>
</dbReference>
<evidence type="ECO:0000256" key="3">
    <source>
        <dbReference type="ARBA" id="ARBA00022483"/>
    </source>
</evidence>
<dbReference type="PROSITE" id="PS50088">
    <property type="entry name" value="ANK_REPEAT"/>
    <property type="match status" value="7"/>
</dbReference>
<keyword evidence="7" id="KW-0528">Neurotoxin</keyword>
<keyword evidence="9" id="KW-0638">Presynaptic neurotoxin</keyword>
<evidence type="ECO:0000256" key="12">
    <source>
        <dbReference type="PROSITE-ProRule" id="PRU00023"/>
    </source>
</evidence>
<dbReference type="Pfam" id="PF12796">
    <property type="entry name" value="Ank_2"/>
    <property type="match status" value="3"/>
</dbReference>
<evidence type="ECO:0000256" key="7">
    <source>
        <dbReference type="ARBA" id="ARBA00022699"/>
    </source>
</evidence>
<dbReference type="GO" id="GO:0044231">
    <property type="term" value="C:host cell presynaptic membrane"/>
    <property type="evidence" value="ECO:0007669"/>
    <property type="project" value="UniProtKB-KW"/>
</dbReference>
<keyword evidence="15" id="KW-1185">Reference proteome</keyword>
<keyword evidence="6" id="KW-0800">Toxin</keyword>
<evidence type="ECO:0000256" key="5">
    <source>
        <dbReference type="ARBA" id="ARBA00022537"/>
    </source>
</evidence>
<evidence type="ECO:0000256" key="2">
    <source>
        <dbReference type="ARBA" id="ARBA00004613"/>
    </source>
</evidence>
<feature type="repeat" description="ANK" evidence="12">
    <location>
        <begin position="159"/>
        <end position="191"/>
    </location>
</feature>
<dbReference type="SMART" id="SM00248">
    <property type="entry name" value="ANK"/>
    <property type="match status" value="10"/>
</dbReference>
<keyword evidence="11" id="KW-0472">Membrane</keyword>
<dbReference type="PANTHER" id="PTHR24171">
    <property type="entry name" value="ANKYRIN REPEAT DOMAIN-CONTAINING PROTEIN 39-RELATED"/>
    <property type="match status" value="1"/>
</dbReference>
<keyword evidence="11" id="KW-1053">Target membrane</keyword>
<dbReference type="InterPro" id="IPR003323">
    <property type="entry name" value="OTU_dom"/>
</dbReference>
<sequence length="1203" mass="135459">MGGSMVIGDISRLKQVSSGKTNPSEKKVGKLHLAVRNGNIDVVNALIARGVNVNAVDEYGYTPLYLAVQNGYTEIVKALIAGKANVDAMDKTYKYTPLYWAARNGYIEIVKVLIAGKASVNTANKYGYTPLHEAAQNGYIEIVGILILGKADVNTADEYGYTPLHGATQNGHIDVVNALIAGKANVNVVDAHGCTPLYLAAKHGNAEIVKALIEKGADPLLGNKDHIDLKRLIEVIKNNSSEHPKKAEETQQREEQVDNEYEFLKYSLLFRNGCPLIGNVRRDAFYSLLCTWFAYTSDLTPKQRELDKKLLSVLKLDKELLSIIKGFSCSGDRDKDTLRDFLLKNKDDDDLKYILNLTRGESKLTILHVVSSMDSKLAEEYVDLLLGGGANPNIKDDKGKIPLHYASYNNIGSLIKAGADPNMEDNEERTPLHSAAGVGDEKSVSTLLEHGANSNKKNKQGKIPLQVAIDNHNYHVEECFLTDNQERLWKELSLIVKSSFSNTGFTELKEFLSKYENTPDLKRILNLRDHKGKSKILLLTKAPYYEPSHEKVERLLLEAGAIDYKGLDRKEHLPKSGTLWDNLILNQQKKLKMFLDVVGKAQDMNQLEQIVNKAIESGVRFNFLIHLGEVMYQDTFNFTDCVMQKISILKKSSKVENDIEVASGIVCRLVSKGAGLYNWSSIGVLDTLKSEFKDHTTNMKKANESYLNLTQKFVQIAKSAATGRVKDAKMDNSTFYLEYSEESTIDVAKITDGARDLGLTQGEIKYGRDIIKIGKSEVEIITANGIRHYTDLAEVSNKEEILEKFKNCKEELGKNCLLGGYLVYNAIELGYFERSGKLCQPSETMSSPVQQSHGYELKVAQPTKQQLLQDLRNVESNVIKKEKDFDTKTHLIDIFKILYKLLGDKENVSRTDLANVAEKESKRLGLEGRYNWNELFGLEKAVSQNIEQEGSSLPLSSDLYRQDKLASSVNDKVEKCTTEGDGNCFFHAVFGDNSSDVYRADRAQDMRMEWHKFLSQFESLDDPTMPGALKERLLLVLHNVFPTEGLHFCTSNLYKRYLNEISKQDYFVYVEEVPILASLANIEVEIHYTQKLPNKIKPDPSMINANYKRNQELWGSKEKETIYLESKHYSRAKVMAQSQKQMQEQRNVPCSNLLSCSAEEAKFNQRRSPQQKHWAVKEGVKAPVKPINPNLIENGRSVEKWAR</sequence>
<evidence type="ECO:0000256" key="10">
    <source>
        <dbReference type="ARBA" id="ARBA00023043"/>
    </source>
</evidence>
<dbReference type="EMBL" id="JAFNEN010001779">
    <property type="protein sequence ID" value="KAG8173430.1"/>
    <property type="molecule type" value="Genomic_DNA"/>
</dbReference>
<dbReference type="AlphaFoldDB" id="A0AAV6TN97"/>
<dbReference type="PROSITE" id="PS50802">
    <property type="entry name" value="OTU"/>
    <property type="match status" value="1"/>
</dbReference>
<protein>
    <recommendedName>
        <fullName evidence="13">OTU domain-containing protein</fullName>
    </recommendedName>
</protein>
<dbReference type="InterPro" id="IPR002110">
    <property type="entry name" value="Ankyrin_rpt"/>
</dbReference>
<comment type="caution">
    <text evidence="14">The sequence shown here is derived from an EMBL/GenBank/DDBJ whole genome shotgun (WGS) entry which is preliminary data.</text>
</comment>
<dbReference type="GO" id="GO:0005576">
    <property type="term" value="C:extracellular region"/>
    <property type="evidence" value="ECO:0007669"/>
    <property type="project" value="UniProtKB-SubCell"/>
</dbReference>
<dbReference type="PROSITE" id="PS50297">
    <property type="entry name" value="ANK_REP_REGION"/>
    <property type="match status" value="7"/>
</dbReference>
<keyword evidence="3" id="KW-0268">Exocytosis</keyword>
<evidence type="ECO:0000256" key="8">
    <source>
        <dbReference type="ARBA" id="ARBA00022737"/>
    </source>
</evidence>
<feature type="domain" description="OTU" evidence="13">
    <location>
        <begin position="973"/>
        <end position="1094"/>
    </location>
</feature>
<reference evidence="14 15" key="1">
    <citation type="journal article" date="2022" name="Nat. Ecol. Evol.">
        <title>A masculinizing supergene underlies an exaggerated male reproductive morph in a spider.</title>
        <authorList>
            <person name="Hendrickx F."/>
            <person name="De Corte Z."/>
            <person name="Sonet G."/>
            <person name="Van Belleghem S.M."/>
            <person name="Kostlbacher S."/>
            <person name="Vangestel C."/>
        </authorList>
    </citation>
    <scope>NUCLEOTIDE SEQUENCE [LARGE SCALE GENOMIC DNA]</scope>
    <source>
        <strain evidence="14">W744_W776</strain>
    </source>
</reference>
<evidence type="ECO:0000256" key="1">
    <source>
        <dbReference type="ARBA" id="ARBA00004175"/>
    </source>
</evidence>
<feature type="repeat" description="ANK" evidence="12">
    <location>
        <begin position="93"/>
        <end position="125"/>
    </location>
</feature>
<dbReference type="GO" id="GO:0006887">
    <property type="term" value="P:exocytosis"/>
    <property type="evidence" value="ECO:0007669"/>
    <property type="project" value="UniProtKB-KW"/>
</dbReference>
<evidence type="ECO:0000256" key="9">
    <source>
        <dbReference type="ARBA" id="ARBA00023028"/>
    </source>
</evidence>
<keyword evidence="8" id="KW-0677">Repeat</keyword>
<name>A0AAV6TN97_9ARAC</name>
<dbReference type="Gene3D" id="3.90.70.80">
    <property type="match status" value="1"/>
</dbReference>
<feature type="repeat" description="ANK" evidence="12">
    <location>
        <begin position="427"/>
        <end position="459"/>
    </location>
</feature>
<dbReference type="GO" id="GO:0090729">
    <property type="term" value="F:toxin activity"/>
    <property type="evidence" value="ECO:0007669"/>
    <property type="project" value="UniProtKB-KW"/>
</dbReference>
<keyword evidence="10 12" id="KW-0040">ANK repeat</keyword>
<comment type="subcellular location">
    <subcellularLocation>
        <location evidence="2">Secreted</location>
    </subcellularLocation>
    <subcellularLocation>
        <location evidence="1">Target cell membrane</location>
    </subcellularLocation>
</comment>
<dbReference type="SUPFAM" id="SSF48403">
    <property type="entry name" value="Ankyrin repeat"/>
    <property type="match status" value="2"/>
</dbReference>
<dbReference type="Proteomes" id="UP000827092">
    <property type="component" value="Unassembled WGS sequence"/>
</dbReference>
<gene>
    <name evidence="14" type="ORF">JTE90_010365</name>
</gene>
<feature type="repeat" description="ANK" evidence="12">
    <location>
        <begin position="126"/>
        <end position="158"/>
    </location>
</feature>
<evidence type="ECO:0000256" key="11">
    <source>
        <dbReference type="ARBA" id="ARBA00023298"/>
    </source>
</evidence>
<feature type="repeat" description="ANK" evidence="12">
    <location>
        <begin position="31"/>
        <end position="58"/>
    </location>
</feature>
<evidence type="ECO:0000256" key="4">
    <source>
        <dbReference type="ARBA" id="ARBA00022525"/>
    </source>
</evidence>
<keyword evidence="5" id="KW-1052">Target cell membrane</keyword>
<evidence type="ECO:0000313" key="15">
    <source>
        <dbReference type="Proteomes" id="UP000827092"/>
    </source>
</evidence>
<evidence type="ECO:0000313" key="14">
    <source>
        <dbReference type="EMBL" id="KAG8173430.1"/>
    </source>
</evidence>
<feature type="repeat" description="ANK" evidence="12">
    <location>
        <begin position="192"/>
        <end position="224"/>
    </location>
</feature>